<name>A0AA40STL8_9NOST</name>
<dbReference type="Gene3D" id="3.40.50.300">
    <property type="entry name" value="P-loop containing nucleotide triphosphate hydrolases"/>
    <property type="match status" value="1"/>
</dbReference>
<dbReference type="InterPro" id="IPR011104">
    <property type="entry name" value="Hpr_kin/Pase_C"/>
</dbReference>
<accession>A0AA40STL8</accession>
<reference evidence="2" key="1">
    <citation type="submission" date="2019-07" db="EMBL/GenBank/DDBJ databases">
        <title>Toxilogical consequences of a new and cryptic species of cyanobacteria (Komarekiella delphini-convector) recovered from the epidermis of a bottlenose dolphin and 1500 ft. in the air.</title>
        <authorList>
            <person name="Brown A.O."/>
            <person name="Dvorak P."/>
            <person name="Villanueva C.D."/>
            <person name="Foss A.J."/>
            <person name="Garvey A.D."/>
            <person name="Gibson Q.A."/>
            <person name="Johansen J.R."/>
            <person name="Casamatta D.A."/>
        </authorList>
    </citation>
    <scope>NUCLEOTIDE SEQUENCE</scope>
    <source>
        <strain evidence="2">SJRDD-AB1</strain>
    </source>
</reference>
<comment type="caution">
    <text evidence="2">The sequence shown here is derived from an EMBL/GenBank/DDBJ whole genome shotgun (WGS) entry which is preliminary data.</text>
</comment>
<dbReference type="GO" id="GO:0005524">
    <property type="term" value="F:ATP binding"/>
    <property type="evidence" value="ECO:0007669"/>
    <property type="project" value="InterPro"/>
</dbReference>
<dbReference type="SUPFAM" id="SSF53795">
    <property type="entry name" value="PEP carboxykinase-like"/>
    <property type="match status" value="1"/>
</dbReference>
<feature type="domain" description="HPr kinase/phosphorylase C-terminal" evidence="1">
    <location>
        <begin position="109"/>
        <end position="155"/>
    </location>
</feature>
<dbReference type="Pfam" id="PF07475">
    <property type="entry name" value="Hpr_kinase_C"/>
    <property type="match status" value="1"/>
</dbReference>
<sequence>MYSYTAYGLNICSALSLPELRSSTHIEADVVIRYGEINWLLPTPAPSWSYFQIDGEYTYLYWKVVGKFLVRSGKEIIIEPLPGVEESVIRLPLLGAVLGMLLDQRQFLVLHGSAVAVDGNAVVFLGRSGQGKSTMAATLYGRGHKLMADDVAAVDVDSAIAPILIPGFPRIKLWPDAATAALGDNPETLRKIHPDAEKRDRPTVDNFLQTPLTLKRIYVLSVGSTLQIRLLKPTEAITQLIANSYIPMLVGKQFIQSAKASVHLHQCTNLINNLPIYILERPRSLDLLPDVARLVEEDLASENQPVTA</sequence>
<gene>
    <name evidence="2" type="ORF">FNW02_04030</name>
</gene>
<proteinExistence type="predicted"/>
<protein>
    <recommendedName>
        <fullName evidence="1">HPr kinase/phosphorylase C-terminal domain-containing protein</fullName>
    </recommendedName>
</protein>
<organism evidence="2 3">
    <name type="scientific">Komarekiella delphini-convector SJRDD-AB1</name>
    <dbReference type="NCBI Taxonomy" id="2593771"/>
    <lineage>
        <taxon>Bacteria</taxon>
        <taxon>Bacillati</taxon>
        <taxon>Cyanobacteriota</taxon>
        <taxon>Cyanophyceae</taxon>
        <taxon>Nostocales</taxon>
        <taxon>Nostocaceae</taxon>
        <taxon>Komarekiella</taxon>
        <taxon>Komarekiella delphini-convector</taxon>
    </lineage>
</organism>
<dbReference type="RefSeq" id="WP_191756299.1">
    <property type="nucleotide sequence ID" value="NZ_VJXY01000003.1"/>
</dbReference>
<dbReference type="InterPro" id="IPR027417">
    <property type="entry name" value="P-loop_NTPase"/>
</dbReference>
<dbReference type="AlphaFoldDB" id="A0AA40STL8"/>
<evidence type="ECO:0000259" key="1">
    <source>
        <dbReference type="Pfam" id="PF07475"/>
    </source>
</evidence>
<dbReference type="EMBL" id="VJXY01000003">
    <property type="protein sequence ID" value="MBD6615041.1"/>
    <property type="molecule type" value="Genomic_DNA"/>
</dbReference>
<dbReference type="GO" id="GO:0000155">
    <property type="term" value="F:phosphorelay sensor kinase activity"/>
    <property type="evidence" value="ECO:0007669"/>
    <property type="project" value="InterPro"/>
</dbReference>
<dbReference type="GO" id="GO:0006109">
    <property type="term" value="P:regulation of carbohydrate metabolic process"/>
    <property type="evidence" value="ECO:0007669"/>
    <property type="project" value="InterPro"/>
</dbReference>
<evidence type="ECO:0000313" key="3">
    <source>
        <dbReference type="Proteomes" id="UP001165986"/>
    </source>
</evidence>
<keyword evidence="3" id="KW-1185">Reference proteome</keyword>
<evidence type="ECO:0000313" key="2">
    <source>
        <dbReference type="EMBL" id="MBD6615041.1"/>
    </source>
</evidence>
<dbReference type="Proteomes" id="UP001165986">
    <property type="component" value="Unassembled WGS sequence"/>
</dbReference>